<dbReference type="Pfam" id="PF01375">
    <property type="entry name" value="Enterotoxin_a"/>
    <property type="match status" value="1"/>
</dbReference>
<organism evidence="7 8">
    <name type="scientific">Ophiocordyceps unilateralis</name>
    <name type="common">Zombie-ant fungus</name>
    <name type="synonym">Torrubia unilateralis</name>
    <dbReference type="NCBI Taxonomy" id="268505"/>
    <lineage>
        <taxon>Eukaryota</taxon>
        <taxon>Fungi</taxon>
        <taxon>Dikarya</taxon>
        <taxon>Ascomycota</taxon>
        <taxon>Pezizomycotina</taxon>
        <taxon>Sordariomycetes</taxon>
        <taxon>Hypocreomycetidae</taxon>
        <taxon>Hypocreales</taxon>
        <taxon>Ophiocordycipitaceae</taxon>
        <taxon>Ophiocordyceps</taxon>
    </lineage>
</organism>
<evidence type="ECO:0000256" key="3">
    <source>
        <dbReference type="ARBA" id="ARBA00023026"/>
    </source>
</evidence>
<dbReference type="STRING" id="268505.A0A2A9PAM8"/>
<keyword evidence="3" id="KW-0843">Virulence</keyword>
<feature type="compositionally biased region" description="Basic and acidic residues" evidence="5">
    <location>
        <begin position="284"/>
        <end position="294"/>
    </location>
</feature>
<reference evidence="7 8" key="2">
    <citation type="journal article" date="2017" name="Sci. Rep.">
        <title>Ant-infecting Ophiocordyceps genomes reveal a high diversity of potential behavioral manipulation genes and a possible major role for enterotoxins.</title>
        <authorList>
            <person name="de Bekker C."/>
            <person name="Ohm R.A."/>
            <person name="Evans H.C."/>
            <person name="Brachmann A."/>
            <person name="Hughes D.P."/>
        </authorList>
    </citation>
    <scope>NUCLEOTIDE SEQUENCE [LARGE SCALE GENOMIC DNA]</scope>
    <source>
        <strain evidence="7 8">SC16a</strain>
    </source>
</reference>
<keyword evidence="8" id="KW-1185">Reference proteome</keyword>
<dbReference type="InterPro" id="IPR001144">
    <property type="entry name" value="Enterotoxin_A"/>
</dbReference>
<evidence type="ECO:0000313" key="7">
    <source>
        <dbReference type="EMBL" id="PFH58575.1"/>
    </source>
</evidence>
<dbReference type="Gene3D" id="3.90.210.10">
    <property type="entry name" value="Heat-Labile Enterotoxin, subunit A"/>
    <property type="match status" value="1"/>
</dbReference>
<keyword evidence="1" id="KW-0800">Toxin</keyword>
<dbReference type="Proteomes" id="UP000037136">
    <property type="component" value="Unassembled WGS sequence"/>
</dbReference>
<dbReference type="AlphaFoldDB" id="A0A2A9PAM8"/>
<proteinExistence type="predicted"/>
<sequence length="855" mass="97491">MPISSVTNAPGTACRPLSSRLLAVWMTLWLLVGFGESSGGESSRIIEIVYRGTQLSPQQVQENGGFFAPAYNKGSNYSEEDWRRSTSLYEHALGDSYNITTYVSTTTDPWVAWTFAIEPGNRDSVGWIAEIHADERFIDVDRSLKQFSPFPDQCEVVAMEFIPHEQIVGWHHVTGADIPTGRGDIDAAIVNLRQRIRGHQGQYKKNAGYDSGIFDGERSQGPLYQLAGFPKNHEAWTDETFEDYKNSKLEENYRQASRNSCRDVRCSKPVQGQNPGYKLPEAPKSTDKLEPGERARKKAARWRKHQRARRPGSRIIAGLKKFATGPRRIRTVGSGKGLPSSGGNMDALGAAMVQLYGAIRHSCDHGSRTFAYFCWVDDKIKKFQSEAMKWLGTDVLRERLDQARKDYIEKPIKYYFEFLERHFISGNRKRLEQAEARQKHRKQMAIKQYLLFCKAFAAAQASVDDDADFELALKLCSNLHEKIDEEPWTEEQTNELLKTFAAASLQATYLDRGWTNETQCQSEHVNITCLHGRDPVTALEKLENCQSQEDWAWDPDEAECVQVSEPATGKKWKGLDGTIWDWYNGKLRNCGRDELDGKKWCSLQSNMDKMSSEMRLRAQTSGISLQGENGRRDRSWKDESGRQWSWFNGMLRECDSSQLCRDFQVSMMPALDLGRARRAGVEPLPDPDEAEIWEEEAEAQPRRLEASITVYRNKQPKAKPYQVINRVFSSPVPSMACGEKAVWTTDTTHMEDIKAGNMGCGPDESPRRYVAWRGDCELVSCKLHEDYNECYSTTYYDLKRHGIGNTTLEVKPMSTLEHFHEGLFESGILPPDDKRAWIKPCPWQIWTTNFENKNA</sequence>
<dbReference type="GO" id="GO:0090729">
    <property type="term" value="F:toxin activity"/>
    <property type="evidence" value="ECO:0007669"/>
    <property type="project" value="UniProtKB-KW"/>
</dbReference>
<feature type="chain" id="PRO_5012631661" evidence="6">
    <location>
        <begin position="38"/>
        <end position="855"/>
    </location>
</feature>
<evidence type="ECO:0000256" key="2">
    <source>
        <dbReference type="ARBA" id="ARBA00022729"/>
    </source>
</evidence>
<dbReference type="OrthoDB" id="4928190at2759"/>
<dbReference type="SUPFAM" id="SSF56399">
    <property type="entry name" value="ADP-ribosylation"/>
    <property type="match status" value="1"/>
</dbReference>
<keyword evidence="2 6" id="KW-0732">Signal</keyword>
<evidence type="ECO:0000313" key="8">
    <source>
        <dbReference type="Proteomes" id="UP000037136"/>
    </source>
</evidence>
<accession>A0A2A9PAM8</accession>
<evidence type="ECO:0000256" key="6">
    <source>
        <dbReference type="SAM" id="SignalP"/>
    </source>
</evidence>
<evidence type="ECO:0000256" key="5">
    <source>
        <dbReference type="SAM" id="MobiDB-lite"/>
    </source>
</evidence>
<gene>
    <name evidence="7" type="ORF">XA68_13477</name>
</gene>
<comment type="caution">
    <text evidence="7">The sequence shown here is derived from an EMBL/GenBank/DDBJ whole genome shotgun (WGS) entry which is preliminary data.</text>
</comment>
<protein>
    <submittedName>
        <fullName evidence="7">Enterotoxin</fullName>
    </submittedName>
</protein>
<feature type="signal peptide" evidence="6">
    <location>
        <begin position="1"/>
        <end position="37"/>
    </location>
</feature>
<keyword evidence="4" id="KW-1015">Disulfide bond</keyword>
<evidence type="ECO:0000256" key="4">
    <source>
        <dbReference type="ARBA" id="ARBA00023157"/>
    </source>
</evidence>
<feature type="region of interest" description="Disordered" evidence="5">
    <location>
        <begin position="265"/>
        <end position="294"/>
    </location>
</feature>
<dbReference type="EMBL" id="LAZP02000278">
    <property type="protein sequence ID" value="PFH58575.1"/>
    <property type="molecule type" value="Genomic_DNA"/>
</dbReference>
<name>A0A2A9PAM8_OPHUN</name>
<evidence type="ECO:0000256" key="1">
    <source>
        <dbReference type="ARBA" id="ARBA00022656"/>
    </source>
</evidence>
<reference evidence="7 8" key="1">
    <citation type="journal article" date="2015" name="BMC Genomics">
        <title>Gene expression during zombie ant biting behavior reflects the complexity underlying fungal parasitic behavioral manipulation.</title>
        <authorList>
            <person name="de Bekker C."/>
            <person name="Ohm R.A."/>
            <person name="Loreto R.G."/>
            <person name="Sebastian A."/>
            <person name="Albert I."/>
            <person name="Merrow M."/>
            <person name="Brachmann A."/>
            <person name="Hughes D.P."/>
        </authorList>
    </citation>
    <scope>NUCLEOTIDE SEQUENCE [LARGE SCALE GENOMIC DNA]</scope>
    <source>
        <strain evidence="7 8">SC16a</strain>
    </source>
</reference>